<evidence type="ECO:0000313" key="2">
    <source>
        <dbReference type="EMBL" id="MCW8334209.1"/>
    </source>
</evidence>
<gene>
    <name evidence="2" type="ORF">MD483_10275</name>
</gene>
<dbReference type="InterPro" id="IPR003111">
    <property type="entry name" value="Lon_prtase_N"/>
</dbReference>
<dbReference type="InterPro" id="IPR015947">
    <property type="entry name" value="PUA-like_sf"/>
</dbReference>
<dbReference type="Pfam" id="PF02190">
    <property type="entry name" value="LON_substr_bdg"/>
    <property type="match status" value="1"/>
</dbReference>
<organism evidence="2 3">
    <name type="scientific">Vibrio paucivorans</name>
    <dbReference type="NCBI Taxonomy" id="2829489"/>
    <lineage>
        <taxon>Bacteria</taxon>
        <taxon>Pseudomonadati</taxon>
        <taxon>Pseudomonadota</taxon>
        <taxon>Gammaproteobacteria</taxon>
        <taxon>Vibrionales</taxon>
        <taxon>Vibrionaceae</taxon>
        <taxon>Vibrio</taxon>
    </lineage>
</organism>
<dbReference type="SUPFAM" id="SSF88697">
    <property type="entry name" value="PUA domain-like"/>
    <property type="match status" value="1"/>
</dbReference>
<dbReference type="EMBL" id="JAKRRX010000049">
    <property type="protein sequence ID" value="MCW8334209.1"/>
    <property type="molecule type" value="Genomic_DNA"/>
</dbReference>
<evidence type="ECO:0000259" key="1">
    <source>
        <dbReference type="Pfam" id="PF02190"/>
    </source>
</evidence>
<dbReference type="InterPro" id="IPR046336">
    <property type="entry name" value="Lon_prtase_N_sf"/>
</dbReference>
<reference evidence="2" key="1">
    <citation type="submission" date="2022-02" db="EMBL/GenBank/DDBJ databases">
        <title>Vibrio sp. nov., a new bacterium isolated from Bohai sea, China.</title>
        <authorList>
            <person name="Yuan Y."/>
        </authorList>
    </citation>
    <scope>NUCLEOTIDE SEQUENCE</scope>
    <source>
        <strain evidence="2">DBSS07</strain>
    </source>
</reference>
<dbReference type="AlphaFoldDB" id="A0A9X3HRU2"/>
<keyword evidence="3" id="KW-1185">Reference proteome</keyword>
<protein>
    <recommendedName>
        <fullName evidence="1">Lon N-terminal domain-containing protein</fullName>
    </recommendedName>
</protein>
<comment type="caution">
    <text evidence="2">The sequence shown here is derived from an EMBL/GenBank/DDBJ whole genome shotgun (WGS) entry which is preliminary data.</text>
</comment>
<dbReference type="RefSeq" id="WP_265687596.1">
    <property type="nucleotide sequence ID" value="NZ_JAKRRX010000049.1"/>
</dbReference>
<accession>A0A9X3HRU2</accession>
<evidence type="ECO:0000313" key="3">
    <source>
        <dbReference type="Proteomes" id="UP001155586"/>
    </source>
</evidence>
<sequence>MPNSNSTPFIPVFPLPLFLLPEGKQRLRIFETKYLSMMSLIHHDNQFVLARYDKTLPFDIPDWGTLVRVTDFNIGEDQVLLIDVEAISLLHLENMKYQENGLLLAQTASKQHWDISAYPPKNSNLLIKALKNLFDEHPHFGELYLEHDLSRMDWVSARLLEVLPIPLKEKERFIKPDSLPTLVTMLNNIFAYSSKQN</sequence>
<dbReference type="Proteomes" id="UP001155586">
    <property type="component" value="Unassembled WGS sequence"/>
</dbReference>
<feature type="domain" description="Lon N-terminal" evidence="1">
    <location>
        <begin position="10"/>
        <end position="155"/>
    </location>
</feature>
<proteinExistence type="predicted"/>
<name>A0A9X3HRU2_9VIBR</name>
<dbReference type="Gene3D" id="2.30.130.40">
    <property type="entry name" value="LON domain-like"/>
    <property type="match status" value="1"/>
</dbReference>